<feature type="compositionally biased region" description="Basic and acidic residues" evidence="1">
    <location>
        <begin position="99"/>
        <end position="118"/>
    </location>
</feature>
<feature type="region of interest" description="Disordered" evidence="1">
    <location>
        <begin position="91"/>
        <end position="133"/>
    </location>
</feature>
<dbReference type="EMBL" id="FN655609">
    <property type="protein sequence ID" value="CBY39667.1"/>
    <property type="molecule type" value="Genomic_DNA"/>
</dbReference>
<name>E4YW32_OIKDI</name>
<dbReference type="Proteomes" id="UP000011014">
    <property type="component" value="Unassembled WGS sequence"/>
</dbReference>
<evidence type="ECO:0000256" key="1">
    <source>
        <dbReference type="SAM" id="MobiDB-lite"/>
    </source>
</evidence>
<reference evidence="2" key="1">
    <citation type="journal article" date="2010" name="Science">
        <title>Plasticity of animal genome architecture unmasked by rapid evolution of a pelagic tunicate.</title>
        <authorList>
            <person name="Denoeud F."/>
            <person name="Henriet S."/>
            <person name="Mungpakdee S."/>
            <person name="Aury J.M."/>
            <person name="Da Silva C."/>
            <person name="Brinkmann H."/>
            <person name="Mikhaleva J."/>
            <person name="Olsen L.C."/>
            <person name="Jubin C."/>
            <person name="Canestro C."/>
            <person name="Bouquet J.M."/>
            <person name="Danks G."/>
            <person name="Poulain J."/>
            <person name="Campsteijn C."/>
            <person name="Adamski M."/>
            <person name="Cross I."/>
            <person name="Yadetie F."/>
            <person name="Muffato M."/>
            <person name="Louis A."/>
            <person name="Butcher S."/>
            <person name="Tsagkogeorga G."/>
            <person name="Konrad A."/>
            <person name="Singh S."/>
            <person name="Jensen M.F."/>
            <person name="Cong E.H."/>
            <person name="Eikeseth-Otteraa H."/>
            <person name="Noel B."/>
            <person name="Anthouard V."/>
            <person name="Porcel B.M."/>
            <person name="Kachouri-Lafond R."/>
            <person name="Nishino A."/>
            <person name="Ugolini M."/>
            <person name="Chourrout P."/>
            <person name="Nishida H."/>
            <person name="Aasland R."/>
            <person name="Huzurbazar S."/>
            <person name="Westhof E."/>
            <person name="Delsuc F."/>
            <person name="Lehrach H."/>
            <person name="Reinhardt R."/>
            <person name="Weissenbach J."/>
            <person name="Roy S.W."/>
            <person name="Artiguenave F."/>
            <person name="Postlethwait J.H."/>
            <person name="Manak J.R."/>
            <person name="Thompson E.M."/>
            <person name="Jaillon O."/>
            <person name="Du Pasquier L."/>
            <person name="Boudinot P."/>
            <person name="Liberles D.A."/>
            <person name="Volff J.N."/>
            <person name="Philippe H."/>
            <person name="Lenhard B."/>
            <person name="Roest Crollius H."/>
            <person name="Wincker P."/>
            <person name="Chourrout D."/>
        </authorList>
    </citation>
    <scope>NUCLEOTIDE SEQUENCE [LARGE SCALE GENOMIC DNA]</scope>
</reference>
<sequence>MLGGNVLGTVDSSADDESTVVEIVNPPEPKPQPSLQIDIEVDELGNSRGITVFGSTINRPRFKKPDSPRPAVRVSDRFQLVENTVIKKKQEFPAACPKPAERKTFERKNSERKPDRQRQNTANNTHRVDADPFGMELAPSAKPAVLGLNDLSAVRICNFSPRKAFKDCKYPDEKTRQEVKKNGLLFKMVTRRTYCIEGAPFQCFKGESVTQDIVPLSWDGELELEKKTSSVQNYLSRC</sequence>
<protein>
    <submittedName>
        <fullName evidence="2">Uncharacterized protein</fullName>
    </submittedName>
</protein>
<accession>E4YW32</accession>
<organism evidence="2">
    <name type="scientific">Oikopleura dioica</name>
    <name type="common">Tunicate</name>
    <dbReference type="NCBI Taxonomy" id="34765"/>
    <lineage>
        <taxon>Eukaryota</taxon>
        <taxon>Metazoa</taxon>
        <taxon>Chordata</taxon>
        <taxon>Tunicata</taxon>
        <taxon>Appendicularia</taxon>
        <taxon>Copelata</taxon>
        <taxon>Oikopleuridae</taxon>
        <taxon>Oikopleura</taxon>
    </lineage>
</organism>
<proteinExistence type="predicted"/>
<dbReference type="AlphaFoldDB" id="E4YW32"/>
<gene>
    <name evidence="2" type="ORF">GSOID_T00020246001</name>
</gene>
<evidence type="ECO:0000313" key="2">
    <source>
        <dbReference type="EMBL" id="CBY39667.1"/>
    </source>
</evidence>